<protein>
    <recommendedName>
        <fullName evidence="6">ATP-dependent RNA helicase</fullName>
        <ecNumber evidence="6">3.6.4.13</ecNumber>
    </recommendedName>
</protein>
<proteinExistence type="inferred from homology"/>
<feature type="domain" description="DEAD-box RNA helicase Q" evidence="9">
    <location>
        <begin position="94"/>
        <end position="122"/>
    </location>
</feature>
<evidence type="ECO:0000256" key="5">
    <source>
        <dbReference type="PROSITE-ProRule" id="PRU00552"/>
    </source>
</evidence>
<evidence type="ECO:0000256" key="3">
    <source>
        <dbReference type="ARBA" id="ARBA00022806"/>
    </source>
</evidence>
<dbReference type="EC" id="3.6.4.13" evidence="6"/>
<dbReference type="InterPro" id="IPR014014">
    <property type="entry name" value="RNA_helicase_DEAD_Q_motif"/>
</dbReference>
<comment type="function">
    <text evidence="6">RNA helicase.</text>
</comment>
<evidence type="ECO:0000256" key="1">
    <source>
        <dbReference type="ARBA" id="ARBA00022741"/>
    </source>
</evidence>
<organism evidence="10 11">
    <name type="scientific">Dioscorea zingiberensis</name>
    <dbReference type="NCBI Taxonomy" id="325984"/>
    <lineage>
        <taxon>Eukaryota</taxon>
        <taxon>Viridiplantae</taxon>
        <taxon>Streptophyta</taxon>
        <taxon>Embryophyta</taxon>
        <taxon>Tracheophyta</taxon>
        <taxon>Spermatophyta</taxon>
        <taxon>Magnoliopsida</taxon>
        <taxon>Liliopsida</taxon>
        <taxon>Dioscoreales</taxon>
        <taxon>Dioscoreaceae</taxon>
        <taxon>Dioscorea</taxon>
    </lineage>
</organism>
<comment type="similarity">
    <text evidence="6">Belongs to the DEAD box helicase family.</text>
</comment>
<comment type="domain">
    <text evidence="6">The Q motif is unique to and characteristic of the DEAD box family of RNA helicases and controls ATP binding and hydrolysis.</text>
</comment>
<dbReference type="Gene3D" id="3.40.50.300">
    <property type="entry name" value="P-loop containing nucleotide triphosphate hydrolases"/>
    <property type="match status" value="1"/>
</dbReference>
<feature type="compositionally biased region" description="Acidic residues" evidence="7">
    <location>
        <begin position="33"/>
        <end position="43"/>
    </location>
</feature>
<evidence type="ECO:0000256" key="6">
    <source>
        <dbReference type="RuleBase" id="RU365068"/>
    </source>
</evidence>
<dbReference type="GO" id="GO:0003724">
    <property type="term" value="F:RNA helicase activity"/>
    <property type="evidence" value="ECO:0007669"/>
    <property type="project" value="UniProtKB-EC"/>
</dbReference>
<evidence type="ECO:0000259" key="8">
    <source>
        <dbReference type="PROSITE" id="PS51192"/>
    </source>
</evidence>
<dbReference type="InterPro" id="IPR027417">
    <property type="entry name" value="P-loop_NTPase"/>
</dbReference>
<keyword evidence="1 6" id="KW-0547">Nucleotide-binding</keyword>
<dbReference type="SUPFAM" id="SSF52540">
    <property type="entry name" value="P-loop containing nucleoside triphosphate hydrolases"/>
    <property type="match status" value="1"/>
</dbReference>
<reference evidence="10" key="2">
    <citation type="journal article" date="2022" name="Hortic Res">
        <title>The genome of Dioscorea zingiberensis sheds light on the biosynthesis, origin and evolution of the medicinally important diosgenin saponins.</title>
        <authorList>
            <person name="Li Y."/>
            <person name="Tan C."/>
            <person name="Li Z."/>
            <person name="Guo J."/>
            <person name="Li S."/>
            <person name="Chen X."/>
            <person name="Wang C."/>
            <person name="Dai X."/>
            <person name="Yang H."/>
            <person name="Song W."/>
            <person name="Hou L."/>
            <person name="Xu J."/>
            <person name="Tong Z."/>
            <person name="Xu A."/>
            <person name="Yuan X."/>
            <person name="Wang W."/>
            <person name="Yang Q."/>
            <person name="Chen L."/>
            <person name="Sun Z."/>
            <person name="Wang K."/>
            <person name="Pan B."/>
            <person name="Chen J."/>
            <person name="Bao Y."/>
            <person name="Liu F."/>
            <person name="Qi X."/>
            <person name="Gang D.R."/>
            <person name="Wen J."/>
            <person name="Li J."/>
        </authorList>
    </citation>
    <scope>NUCLEOTIDE SEQUENCE</scope>
    <source>
        <strain evidence="10">Dzin_1.0</strain>
    </source>
</reference>
<dbReference type="Pfam" id="PF00270">
    <property type="entry name" value="DEAD"/>
    <property type="match status" value="1"/>
</dbReference>
<evidence type="ECO:0000256" key="4">
    <source>
        <dbReference type="ARBA" id="ARBA00022840"/>
    </source>
</evidence>
<evidence type="ECO:0000256" key="7">
    <source>
        <dbReference type="SAM" id="MobiDB-lite"/>
    </source>
</evidence>
<dbReference type="InterPro" id="IPR011545">
    <property type="entry name" value="DEAD/DEAH_box_helicase_dom"/>
</dbReference>
<sequence length="279" mass="31030">MEPTKKKKAKLKKRKSNPSSQIEEDQPPKQQEEEQQQQEEEQQEPVKDPKISEDEEANGGGEEGGSDEVTGEKEPPTKKQKAAPKKVYSIMSSEPFSILPISEPTMNAIKEMGFVNMTQIQARSIPPLLEGKDVMGAARTGSGKTLAFLIPAVELLYNVRFTPRNGTGVIIICPTRELAIQTHAVAKDLLKHHSQSVGLVMGGAPRKTEAERLGKGVNLLVATPGRLLDHLQNTKGFIYKNLQCLMIDEADRILEQNFEDDMKQIFKRLPELFYVNVGL</sequence>
<keyword evidence="4 6" id="KW-0067">ATP-binding</keyword>
<dbReference type="GO" id="GO:0016787">
    <property type="term" value="F:hydrolase activity"/>
    <property type="evidence" value="ECO:0007669"/>
    <property type="project" value="UniProtKB-KW"/>
</dbReference>
<evidence type="ECO:0000313" key="10">
    <source>
        <dbReference type="EMBL" id="KAJ0983532.1"/>
    </source>
</evidence>
<keyword evidence="6" id="KW-0694">RNA-binding</keyword>
<keyword evidence="2 6" id="KW-0378">Hydrolase</keyword>
<feature type="compositionally biased region" description="Basic residues" evidence="7">
    <location>
        <begin position="1"/>
        <end position="16"/>
    </location>
</feature>
<dbReference type="Proteomes" id="UP001085076">
    <property type="component" value="Miscellaneous, Linkage group lg02"/>
</dbReference>
<keyword evidence="3 6" id="KW-0347">Helicase</keyword>
<dbReference type="InterPro" id="IPR014001">
    <property type="entry name" value="Helicase_ATP-bd"/>
</dbReference>
<feature type="short sequence motif" description="Q motif" evidence="5">
    <location>
        <begin position="94"/>
        <end position="122"/>
    </location>
</feature>
<dbReference type="InterPro" id="IPR000629">
    <property type="entry name" value="RNA-helicase_DEAD-box_CS"/>
</dbReference>
<evidence type="ECO:0000259" key="9">
    <source>
        <dbReference type="PROSITE" id="PS51195"/>
    </source>
</evidence>
<reference evidence="10" key="1">
    <citation type="submission" date="2021-03" db="EMBL/GenBank/DDBJ databases">
        <authorList>
            <person name="Li Z."/>
            <person name="Yang C."/>
        </authorList>
    </citation>
    <scope>NUCLEOTIDE SEQUENCE</scope>
    <source>
        <strain evidence="10">Dzin_1.0</strain>
        <tissue evidence="10">Leaf</tissue>
    </source>
</reference>
<evidence type="ECO:0000313" key="11">
    <source>
        <dbReference type="Proteomes" id="UP001085076"/>
    </source>
</evidence>
<dbReference type="GO" id="GO:0003723">
    <property type="term" value="F:RNA binding"/>
    <property type="evidence" value="ECO:0007669"/>
    <property type="project" value="UniProtKB-UniRule"/>
</dbReference>
<dbReference type="AlphaFoldDB" id="A0A9D5D3C5"/>
<dbReference type="PROSITE" id="PS51195">
    <property type="entry name" value="Q_MOTIF"/>
    <property type="match status" value="1"/>
</dbReference>
<comment type="caution">
    <text evidence="10">The sequence shown here is derived from an EMBL/GenBank/DDBJ whole genome shotgun (WGS) entry which is preliminary data.</text>
</comment>
<dbReference type="PANTHER" id="PTHR24031">
    <property type="entry name" value="RNA HELICASE"/>
    <property type="match status" value="1"/>
</dbReference>
<comment type="catalytic activity">
    <reaction evidence="6">
        <text>ATP + H2O = ADP + phosphate + H(+)</text>
        <dbReference type="Rhea" id="RHEA:13065"/>
        <dbReference type="ChEBI" id="CHEBI:15377"/>
        <dbReference type="ChEBI" id="CHEBI:15378"/>
        <dbReference type="ChEBI" id="CHEBI:30616"/>
        <dbReference type="ChEBI" id="CHEBI:43474"/>
        <dbReference type="ChEBI" id="CHEBI:456216"/>
        <dbReference type="EC" id="3.6.4.13"/>
    </reaction>
</comment>
<evidence type="ECO:0000256" key="2">
    <source>
        <dbReference type="ARBA" id="ARBA00022801"/>
    </source>
</evidence>
<dbReference type="EMBL" id="JAGGNH010000002">
    <property type="protein sequence ID" value="KAJ0983532.1"/>
    <property type="molecule type" value="Genomic_DNA"/>
</dbReference>
<keyword evidence="11" id="KW-1185">Reference proteome</keyword>
<accession>A0A9D5D3C5</accession>
<dbReference type="PROSITE" id="PS00039">
    <property type="entry name" value="DEAD_ATP_HELICASE"/>
    <property type="match status" value="1"/>
</dbReference>
<name>A0A9D5D3C5_9LILI</name>
<feature type="domain" description="Helicase ATP-binding" evidence="8">
    <location>
        <begin position="125"/>
        <end position="279"/>
    </location>
</feature>
<feature type="region of interest" description="Disordered" evidence="7">
    <location>
        <begin position="1"/>
        <end position="86"/>
    </location>
</feature>
<dbReference type="SMART" id="SM00487">
    <property type="entry name" value="DEXDc"/>
    <property type="match status" value="1"/>
</dbReference>
<gene>
    <name evidence="10" type="ORF">J5N97_011787</name>
</gene>
<dbReference type="PROSITE" id="PS51192">
    <property type="entry name" value="HELICASE_ATP_BIND_1"/>
    <property type="match status" value="1"/>
</dbReference>
<dbReference type="OrthoDB" id="10259640at2759"/>
<dbReference type="GO" id="GO:0005524">
    <property type="term" value="F:ATP binding"/>
    <property type="evidence" value="ECO:0007669"/>
    <property type="project" value="UniProtKB-UniRule"/>
</dbReference>